<gene>
    <name evidence="1" type="ORF">H2199_003904</name>
</gene>
<dbReference type="EMBL" id="JAPDRP010000010">
    <property type="protein sequence ID" value="KAJ9644036.1"/>
    <property type="molecule type" value="Genomic_DNA"/>
</dbReference>
<protein>
    <submittedName>
        <fullName evidence="1">Uncharacterized protein</fullName>
    </submittedName>
</protein>
<reference evidence="1" key="1">
    <citation type="submission" date="2022-10" db="EMBL/GenBank/DDBJ databases">
        <title>Culturing micro-colonial fungi from biological soil crusts in the Mojave desert and describing Neophaeococcomyces mojavensis, and introducing the new genera and species Taxawa tesnikishii.</title>
        <authorList>
            <person name="Kurbessoian T."/>
            <person name="Stajich J.E."/>
        </authorList>
    </citation>
    <scope>NUCLEOTIDE SEQUENCE</scope>
    <source>
        <strain evidence="1">JES_115</strain>
    </source>
</reference>
<accession>A0ACC2Z8D1</accession>
<evidence type="ECO:0000313" key="2">
    <source>
        <dbReference type="Proteomes" id="UP001172680"/>
    </source>
</evidence>
<organism evidence="1 2">
    <name type="scientific">Coniosporium tulheliwenetii</name>
    <dbReference type="NCBI Taxonomy" id="3383036"/>
    <lineage>
        <taxon>Eukaryota</taxon>
        <taxon>Fungi</taxon>
        <taxon>Dikarya</taxon>
        <taxon>Ascomycota</taxon>
        <taxon>Pezizomycotina</taxon>
        <taxon>Dothideomycetes</taxon>
        <taxon>Dothideomycetes incertae sedis</taxon>
        <taxon>Coniosporium</taxon>
    </lineage>
</organism>
<proteinExistence type="predicted"/>
<name>A0ACC2Z8D1_9PEZI</name>
<sequence length="651" mass="67272">MSISRTSSGGVRSLRAMFESSKTSTSDSQSLTPGDNRTNETDTPRSASKVRASFVPVESSTPVKSDSAAAKDNINGHNSTADQRRESFSLDESQDAEDIADLQRTVTHEKEKRKQSADVREVIPEQAIEPTPAVTPAHEVQEDKAMGAQVNDLGNKVHNMHLNDDEAVLNTLGLPKANSNADLPTEDTDVEQLEQNAEDADSPAESPGDNPDKPVSAVEDTEATMKPADPKDEGSVSGGAALPQSAEKLSPLKHNKGGAGQAAAPFGGDGTMDEDPPASTPGKTPDKVNGIAMTPMHSQAKPAPSKTPSSRPPAISTAREASTKVSSKTAPMPKSPAGMPKTPKTPTSVHQASPPKSAVSKPSPKPSLARDTKPSAPAPKTSRSSLRASTSSTATAPTAASKTRAAAKPTTTAAAATNHTSPTTSKPTRPKSPTRPVRLPSHLTAPTASSAAKHDTTAAPTRTAASTTTAAGSNLGRKPSTLTRDRAAPSKPTAAAPRKEATRPSLNASQGPKRPESRTGGIHTTKAADEGFLARMMRPTASSSSKAHEKVEAKSPPRCAASVRPKVGGAGAGGAGRAREKERARDKEGVKTNGTAKEGAPVLPDVAGVDATGGADAGGWRRWMGWVRGRGSWVGLCVLGFLRSLGLEEQG</sequence>
<dbReference type="Proteomes" id="UP001172680">
    <property type="component" value="Unassembled WGS sequence"/>
</dbReference>
<evidence type="ECO:0000313" key="1">
    <source>
        <dbReference type="EMBL" id="KAJ9644036.1"/>
    </source>
</evidence>
<comment type="caution">
    <text evidence="1">The sequence shown here is derived from an EMBL/GenBank/DDBJ whole genome shotgun (WGS) entry which is preliminary data.</text>
</comment>
<keyword evidence="2" id="KW-1185">Reference proteome</keyword>